<dbReference type="RefSeq" id="WP_010507046.1">
    <property type="nucleotide sequence ID" value="NZ_BANI01000066.1"/>
</dbReference>
<gene>
    <name evidence="1" type="ORF">Geu3261_0072_010</name>
</gene>
<dbReference type="GO" id="GO:0030244">
    <property type="term" value="P:cellulose biosynthetic process"/>
    <property type="evidence" value="ECO:0007669"/>
    <property type="project" value="InterPro"/>
</dbReference>
<accession>A0A0D6Q0H5</accession>
<protein>
    <submittedName>
        <fullName evidence="1">Cellulose synthase subunit D</fullName>
    </submittedName>
</protein>
<dbReference type="InterPro" id="IPR038470">
    <property type="entry name" value="Cellsynth_D_sf"/>
</dbReference>
<proteinExistence type="predicted"/>
<sequence length="156" mass="17374">MTTFNAKPDFSLFLQALSWEIDDQAGIEVRNDLLREVGRGMAGRLQPPLCNTIHQLQIELNALLGMINWGYVKLELLAEEQAMRIVHEDLPQVGSAGEPSGTWLAPVLEGLYGRWITSQPGAFGDYVVSRDVDAEDLNSVPTQTVILYMRTRSNSN</sequence>
<dbReference type="Gene3D" id="1.20.5.3790">
    <property type="match status" value="1"/>
</dbReference>
<evidence type="ECO:0000313" key="1">
    <source>
        <dbReference type="EMBL" id="GAN96495.1"/>
    </source>
</evidence>
<evidence type="ECO:0000313" key="2">
    <source>
        <dbReference type="Proteomes" id="UP000032675"/>
    </source>
</evidence>
<organism evidence="1 2">
    <name type="scientific">Komagataeibacter europaeus NBRC 3261</name>
    <dbReference type="NCBI Taxonomy" id="1234669"/>
    <lineage>
        <taxon>Bacteria</taxon>
        <taxon>Pseudomonadati</taxon>
        <taxon>Pseudomonadota</taxon>
        <taxon>Alphaproteobacteria</taxon>
        <taxon>Acetobacterales</taxon>
        <taxon>Acetobacteraceae</taxon>
        <taxon>Komagataeibacter</taxon>
    </lineage>
</organism>
<dbReference type="Pfam" id="PF03500">
    <property type="entry name" value="Cellsynth_D"/>
    <property type="match status" value="1"/>
</dbReference>
<dbReference type="EMBL" id="BANI01000066">
    <property type="protein sequence ID" value="GAN96495.1"/>
    <property type="molecule type" value="Genomic_DNA"/>
</dbReference>
<comment type="caution">
    <text evidence="1">The sequence shown here is derived from an EMBL/GenBank/DDBJ whole genome shotgun (WGS) entry which is preliminary data.</text>
</comment>
<dbReference type="InterPro" id="IPR022798">
    <property type="entry name" value="BcsD_bac"/>
</dbReference>
<dbReference type="Gene3D" id="3.30.70.2590">
    <property type="match status" value="1"/>
</dbReference>
<reference evidence="1 2" key="1">
    <citation type="submission" date="2012-11" db="EMBL/GenBank/DDBJ databases">
        <title>Whole genome sequence of Gluconacetobacter europaeus NBRC3261.</title>
        <authorList>
            <person name="Azuma Y."/>
            <person name="Higashiura N."/>
            <person name="Hirakawa H."/>
            <person name="Matsushita K."/>
        </authorList>
    </citation>
    <scope>NUCLEOTIDE SEQUENCE [LARGE SCALE GENOMIC DNA]</scope>
    <source>
        <strain evidence="1 2">NBRC 3261</strain>
    </source>
</reference>
<dbReference type="PRINTS" id="PR01442">
    <property type="entry name" value="CELLSNTHASED"/>
</dbReference>
<name>A0A0D6Q0H5_KOMEU</name>
<dbReference type="Proteomes" id="UP000032675">
    <property type="component" value="Unassembled WGS sequence"/>
</dbReference>
<dbReference type="AlphaFoldDB" id="A0A0D6Q0H5"/>